<evidence type="ECO:0000313" key="3">
    <source>
        <dbReference type="EMBL" id="SEN32589.1"/>
    </source>
</evidence>
<keyword evidence="2" id="KW-0808">Transferase</keyword>
<keyword evidence="4" id="KW-1185">Reference proteome</keyword>
<dbReference type="PANTHER" id="PTHR34136">
    <property type="match status" value="1"/>
</dbReference>
<proteinExistence type="predicted"/>
<dbReference type="CDD" id="cd06533">
    <property type="entry name" value="Glyco_transf_WecG_TagA"/>
    <property type="match status" value="1"/>
</dbReference>
<sequence>MNFVFSNTTIAITHKDAASIMAEVSARLTAGEGFALATINLDHVVKLGRDPAFLADYAAQDIVVADGNPIVWLSRMAGKAVSLTPGSDLVLPMVRAAAAAGRPVVLLGSTDDALAGAATALRGLVPGVVIGATIAPDFGFDPKGTVAEAMLAQVAALGPCLCLIALGAPKQEALAAFGRRLAPQAGFASIGAGVDFLSGHQVRAPAWVRRIAMEWFWRMAKNPRRFGPRYIGCAAILPGQMVAAIKQR</sequence>
<name>A0A1H8FLK4_9RHOB</name>
<dbReference type="PANTHER" id="PTHR34136:SF1">
    <property type="entry name" value="UDP-N-ACETYL-D-MANNOSAMINURONIC ACID TRANSFERASE"/>
    <property type="match status" value="1"/>
</dbReference>
<dbReference type="GO" id="GO:0016758">
    <property type="term" value="F:hexosyltransferase activity"/>
    <property type="evidence" value="ECO:0007669"/>
    <property type="project" value="TreeGrafter"/>
</dbReference>
<dbReference type="EMBL" id="FOCO01000011">
    <property type="protein sequence ID" value="SEN32589.1"/>
    <property type="molecule type" value="Genomic_DNA"/>
</dbReference>
<dbReference type="NCBIfam" id="TIGR00696">
    <property type="entry name" value="wecG_tagA_cpsF"/>
    <property type="match status" value="1"/>
</dbReference>
<reference evidence="3 4" key="1">
    <citation type="submission" date="2016-10" db="EMBL/GenBank/DDBJ databases">
        <authorList>
            <person name="de Groot N.N."/>
        </authorList>
    </citation>
    <scope>NUCLEOTIDE SEQUENCE [LARGE SCALE GENOMIC DNA]</scope>
    <source>
        <strain evidence="3 4">CGMCC 1.10836</strain>
    </source>
</reference>
<dbReference type="Proteomes" id="UP000183002">
    <property type="component" value="Unassembled WGS sequence"/>
</dbReference>
<protein>
    <submittedName>
        <fullName evidence="3">Polymer biosynthesis protein, WecB/TagA/CpsF family</fullName>
    </submittedName>
</protein>
<dbReference type="OrthoDB" id="9771846at2"/>
<dbReference type="InterPro" id="IPR004629">
    <property type="entry name" value="WecG_TagA_CpsF"/>
</dbReference>
<keyword evidence="1" id="KW-0328">Glycosyltransferase</keyword>
<accession>A0A1H8FLK4</accession>
<evidence type="ECO:0000313" key="4">
    <source>
        <dbReference type="Proteomes" id="UP000183002"/>
    </source>
</evidence>
<evidence type="ECO:0000256" key="2">
    <source>
        <dbReference type="ARBA" id="ARBA00022679"/>
    </source>
</evidence>
<organism evidence="3 4">
    <name type="scientific">Pseudorhodobacter antarcticus</name>
    <dbReference type="NCBI Taxonomy" id="1077947"/>
    <lineage>
        <taxon>Bacteria</taxon>
        <taxon>Pseudomonadati</taxon>
        <taxon>Pseudomonadota</taxon>
        <taxon>Alphaproteobacteria</taxon>
        <taxon>Rhodobacterales</taxon>
        <taxon>Paracoccaceae</taxon>
        <taxon>Pseudorhodobacter</taxon>
    </lineage>
</organism>
<dbReference type="RefSeq" id="WP_050519627.1">
    <property type="nucleotide sequence ID" value="NZ_FOCO01000011.1"/>
</dbReference>
<dbReference type="STRING" id="1077947.SAMN05216227_101151"/>
<gene>
    <name evidence="3" type="ORF">SAMN05216227_101151</name>
</gene>
<dbReference type="Pfam" id="PF03808">
    <property type="entry name" value="Glyco_tran_WecG"/>
    <property type="match status" value="1"/>
</dbReference>
<evidence type="ECO:0000256" key="1">
    <source>
        <dbReference type="ARBA" id="ARBA00022676"/>
    </source>
</evidence>
<dbReference type="AlphaFoldDB" id="A0A1H8FLK4"/>